<accession>A0A8T1RXF0</accession>
<keyword evidence="3" id="KW-1185">Reference proteome</keyword>
<gene>
    <name evidence="2" type="ORF">G0U57_006699</name>
</gene>
<proteinExistence type="predicted"/>
<dbReference type="EMBL" id="JAHGAV010001938">
    <property type="protein sequence ID" value="KAG6921572.1"/>
    <property type="molecule type" value="Genomic_DNA"/>
</dbReference>
<name>A0A8T1RXF0_CHESE</name>
<dbReference type="SMART" id="SM01258">
    <property type="entry name" value="KRBA1"/>
    <property type="match status" value="2"/>
</dbReference>
<dbReference type="Proteomes" id="UP000765507">
    <property type="component" value="Unassembled WGS sequence"/>
</dbReference>
<dbReference type="PANTHER" id="PTHR22740">
    <property type="entry name" value="PROTEIN KRBA1"/>
    <property type="match status" value="1"/>
</dbReference>
<evidence type="ECO:0000313" key="2">
    <source>
        <dbReference type="EMBL" id="KAG6921572.1"/>
    </source>
</evidence>
<dbReference type="InterPro" id="IPR029317">
    <property type="entry name" value="KRBA1_rpt"/>
</dbReference>
<dbReference type="OrthoDB" id="9427476at2759"/>
<dbReference type="InterPro" id="IPR040095">
    <property type="entry name" value="KRBA1"/>
</dbReference>
<dbReference type="Pfam" id="PF15287">
    <property type="entry name" value="KRBA1"/>
    <property type="match status" value="2"/>
</dbReference>
<feature type="region of interest" description="Disordered" evidence="1">
    <location>
        <begin position="1"/>
        <end position="24"/>
    </location>
</feature>
<sequence>PVSRSSLSSSPDPRGRLETAGWPVNTEAGAVSEVTPPLQGLENCLKDIPVTRPRCSNATTSYFCTSKAPGEVEQRRPVPRPWRACAAAASAESSPLYGLMNCLKEIPAGR</sequence>
<organism evidence="2 3">
    <name type="scientific">Chelydra serpentina</name>
    <name type="common">Snapping turtle</name>
    <name type="synonym">Testudo serpentina</name>
    <dbReference type="NCBI Taxonomy" id="8475"/>
    <lineage>
        <taxon>Eukaryota</taxon>
        <taxon>Metazoa</taxon>
        <taxon>Chordata</taxon>
        <taxon>Craniata</taxon>
        <taxon>Vertebrata</taxon>
        <taxon>Euteleostomi</taxon>
        <taxon>Archelosauria</taxon>
        <taxon>Testudinata</taxon>
        <taxon>Testudines</taxon>
        <taxon>Cryptodira</taxon>
        <taxon>Durocryptodira</taxon>
        <taxon>Americhelydia</taxon>
        <taxon>Chelydroidea</taxon>
        <taxon>Chelydridae</taxon>
        <taxon>Chelydra</taxon>
    </lineage>
</organism>
<dbReference type="PANTHER" id="PTHR22740:SF3">
    <property type="entry name" value="PROTEIN KRBA1"/>
    <property type="match status" value="1"/>
</dbReference>
<feature type="compositionally biased region" description="Low complexity" evidence="1">
    <location>
        <begin position="1"/>
        <end position="10"/>
    </location>
</feature>
<comment type="caution">
    <text evidence="2">The sequence shown here is derived from an EMBL/GenBank/DDBJ whole genome shotgun (WGS) entry which is preliminary data.</text>
</comment>
<evidence type="ECO:0000313" key="3">
    <source>
        <dbReference type="Proteomes" id="UP000765507"/>
    </source>
</evidence>
<feature type="non-terminal residue" evidence="2">
    <location>
        <position position="110"/>
    </location>
</feature>
<evidence type="ECO:0000256" key="1">
    <source>
        <dbReference type="SAM" id="MobiDB-lite"/>
    </source>
</evidence>
<reference evidence="2 3" key="1">
    <citation type="journal article" date="2020" name="G3 (Bethesda)">
        <title>Draft Genome of the Common Snapping Turtle, Chelydra serpentina, a Model for Phenotypic Plasticity in Reptiles.</title>
        <authorList>
            <person name="Das D."/>
            <person name="Singh S.K."/>
            <person name="Bierstedt J."/>
            <person name="Erickson A."/>
            <person name="Galli G.L.J."/>
            <person name="Crossley D.A. 2nd"/>
            <person name="Rhen T."/>
        </authorList>
    </citation>
    <scope>NUCLEOTIDE SEQUENCE [LARGE SCALE GENOMIC DNA]</scope>
    <source>
        <strain evidence="2">KW</strain>
    </source>
</reference>
<protein>
    <submittedName>
        <fullName evidence="2">Uncharacterized protein</fullName>
    </submittedName>
</protein>
<feature type="non-terminal residue" evidence="2">
    <location>
        <position position="1"/>
    </location>
</feature>
<dbReference type="AlphaFoldDB" id="A0A8T1RXF0"/>